<organism evidence="1 2">
    <name type="scientific">Phlebia brevispora</name>
    <dbReference type="NCBI Taxonomy" id="194682"/>
    <lineage>
        <taxon>Eukaryota</taxon>
        <taxon>Fungi</taxon>
        <taxon>Dikarya</taxon>
        <taxon>Basidiomycota</taxon>
        <taxon>Agaricomycotina</taxon>
        <taxon>Agaricomycetes</taxon>
        <taxon>Polyporales</taxon>
        <taxon>Meruliaceae</taxon>
        <taxon>Phlebia</taxon>
    </lineage>
</organism>
<dbReference type="EMBL" id="JANHOG010000748">
    <property type="protein sequence ID" value="KAJ3551813.1"/>
    <property type="molecule type" value="Genomic_DNA"/>
</dbReference>
<sequence length="126" mass="14298">MAAQGRTPSIERIRARDPTYIQDYAGIDLHLRSSCYYYQLAPSTLPVHLLRSLVPVYNAPSDSTMWGQRTEGLSDIRQGRIATVKIRQRYVWGETCSVALDVPEGDENEDDDDDDDDDDVDVDVYL</sequence>
<keyword evidence="2" id="KW-1185">Reference proteome</keyword>
<name>A0ACC1T2Z8_9APHY</name>
<proteinExistence type="predicted"/>
<reference evidence="1" key="1">
    <citation type="submission" date="2022-07" db="EMBL/GenBank/DDBJ databases">
        <title>Genome Sequence of Phlebia brevispora.</title>
        <authorList>
            <person name="Buettner E."/>
        </authorList>
    </citation>
    <scope>NUCLEOTIDE SEQUENCE</scope>
    <source>
        <strain evidence="1">MPL23</strain>
    </source>
</reference>
<protein>
    <submittedName>
        <fullName evidence="1">Uncharacterized protein</fullName>
    </submittedName>
</protein>
<gene>
    <name evidence="1" type="ORF">NM688_g4495</name>
</gene>
<dbReference type="Proteomes" id="UP001148662">
    <property type="component" value="Unassembled WGS sequence"/>
</dbReference>
<evidence type="ECO:0000313" key="1">
    <source>
        <dbReference type="EMBL" id="KAJ3551813.1"/>
    </source>
</evidence>
<comment type="caution">
    <text evidence="1">The sequence shown here is derived from an EMBL/GenBank/DDBJ whole genome shotgun (WGS) entry which is preliminary data.</text>
</comment>
<accession>A0ACC1T2Z8</accession>
<evidence type="ECO:0000313" key="2">
    <source>
        <dbReference type="Proteomes" id="UP001148662"/>
    </source>
</evidence>